<gene>
    <name evidence="10" type="primary">LOC114334088</name>
</gene>
<dbReference type="GO" id="GO:0003677">
    <property type="term" value="F:DNA binding"/>
    <property type="evidence" value="ECO:0007669"/>
    <property type="project" value="UniProtKB-KW"/>
</dbReference>
<dbReference type="AlphaFoldDB" id="A0A6P7FUB4"/>
<evidence type="ECO:0000256" key="6">
    <source>
        <dbReference type="ARBA" id="ARBA00023125"/>
    </source>
</evidence>
<evidence type="ECO:0000256" key="2">
    <source>
        <dbReference type="ARBA" id="ARBA00022723"/>
    </source>
</evidence>
<dbReference type="PROSITE" id="PS00028">
    <property type="entry name" value="ZINC_FINGER_C2H2_1"/>
    <property type="match status" value="6"/>
</dbReference>
<dbReference type="PANTHER" id="PTHR16515">
    <property type="entry name" value="PR DOMAIN ZINC FINGER PROTEIN"/>
    <property type="match status" value="1"/>
</dbReference>
<accession>A0A6P7FUB4</accession>
<dbReference type="PROSITE" id="PS50157">
    <property type="entry name" value="ZINC_FINGER_C2H2_2"/>
    <property type="match status" value="6"/>
</dbReference>
<keyword evidence="7" id="KW-0539">Nucleus</keyword>
<dbReference type="GO" id="GO:0005634">
    <property type="term" value="C:nucleus"/>
    <property type="evidence" value="ECO:0007669"/>
    <property type="project" value="UniProtKB-SubCell"/>
</dbReference>
<dbReference type="SUPFAM" id="SSF57667">
    <property type="entry name" value="beta-beta-alpha zinc fingers"/>
    <property type="match status" value="4"/>
</dbReference>
<evidence type="ECO:0000256" key="1">
    <source>
        <dbReference type="ARBA" id="ARBA00004123"/>
    </source>
</evidence>
<name>A0A6P7FUB4_DIAVI</name>
<evidence type="ECO:0000256" key="4">
    <source>
        <dbReference type="ARBA" id="ARBA00022771"/>
    </source>
</evidence>
<dbReference type="Pfam" id="PF00096">
    <property type="entry name" value="zf-C2H2"/>
    <property type="match status" value="4"/>
</dbReference>
<evidence type="ECO:0000256" key="3">
    <source>
        <dbReference type="ARBA" id="ARBA00022737"/>
    </source>
</evidence>
<dbReference type="GO" id="GO:0045596">
    <property type="term" value="P:negative regulation of cell differentiation"/>
    <property type="evidence" value="ECO:0007669"/>
    <property type="project" value="UniProtKB-ARBA"/>
</dbReference>
<dbReference type="InterPro" id="IPR050331">
    <property type="entry name" value="Zinc_finger"/>
</dbReference>
<dbReference type="FunFam" id="3.30.160.60:FF:000912">
    <property type="entry name" value="Zinc finger protein 660"/>
    <property type="match status" value="1"/>
</dbReference>
<keyword evidence="6" id="KW-0238">DNA-binding</keyword>
<feature type="domain" description="C2H2-type" evidence="9">
    <location>
        <begin position="252"/>
        <end position="279"/>
    </location>
</feature>
<keyword evidence="2" id="KW-0479">Metal-binding</keyword>
<dbReference type="Pfam" id="PF13894">
    <property type="entry name" value="zf-C2H2_4"/>
    <property type="match status" value="1"/>
</dbReference>
<protein>
    <submittedName>
        <fullName evidence="10">Zinc finger protein 37-like isoform X2</fullName>
    </submittedName>
</protein>
<dbReference type="FunFam" id="3.30.160.60:FF:000624">
    <property type="entry name" value="zinc finger protein 697"/>
    <property type="match status" value="1"/>
</dbReference>
<evidence type="ECO:0000256" key="8">
    <source>
        <dbReference type="PROSITE-ProRule" id="PRU00042"/>
    </source>
</evidence>
<evidence type="ECO:0000259" key="9">
    <source>
        <dbReference type="PROSITE" id="PS50157"/>
    </source>
</evidence>
<feature type="domain" description="C2H2-type" evidence="9">
    <location>
        <begin position="224"/>
        <end position="251"/>
    </location>
</feature>
<feature type="domain" description="C2H2-type" evidence="9">
    <location>
        <begin position="168"/>
        <end position="195"/>
    </location>
</feature>
<dbReference type="GO" id="GO:0008270">
    <property type="term" value="F:zinc ion binding"/>
    <property type="evidence" value="ECO:0007669"/>
    <property type="project" value="UniProtKB-KW"/>
</dbReference>
<dbReference type="SMART" id="SM00355">
    <property type="entry name" value="ZnF_C2H2"/>
    <property type="match status" value="6"/>
</dbReference>
<feature type="domain" description="C2H2-type" evidence="9">
    <location>
        <begin position="196"/>
        <end position="223"/>
    </location>
</feature>
<evidence type="ECO:0000256" key="5">
    <source>
        <dbReference type="ARBA" id="ARBA00022833"/>
    </source>
</evidence>
<reference evidence="10" key="1">
    <citation type="submission" date="2025-08" db="UniProtKB">
        <authorList>
            <consortium name="RefSeq"/>
        </authorList>
    </citation>
    <scope>IDENTIFICATION</scope>
    <source>
        <tissue evidence="10">Whole insect</tissue>
    </source>
</reference>
<dbReference type="Gene3D" id="3.30.160.60">
    <property type="entry name" value="Classic Zinc Finger"/>
    <property type="match status" value="6"/>
</dbReference>
<dbReference type="InterPro" id="IPR036236">
    <property type="entry name" value="Znf_C2H2_sf"/>
</dbReference>
<comment type="subcellular location">
    <subcellularLocation>
        <location evidence="1">Nucleus</location>
    </subcellularLocation>
</comment>
<evidence type="ECO:0000256" key="7">
    <source>
        <dbReference type="ARBA" id="ARBA00023242"/>
    </source>
</evidence>
<evidence type="ECO:0000313" key="10">
    <source>
        <dbReference type="RefSeq" id="XP_028139906.1"/>
    </source>
</evidence>
<keyword evidence="3" id="KW-0677">Repeat</keyword>
<keyword evidence="4 8" id="KW-0863">Zinc-finger</keyword>
<dbReference type="FunFam" id="3.30.160.60:FF:000870">
    <property type="entry name" value="zinc finger protein 197 isoform X1"/>
    <property type="match status" value="1"/>
</dbReference>
<proteinExistence type="predicted"/>
<dbReference type="FunFam" id="3.30.160.60:FF:001498">
    <property type="entry name" value="Zinc finger protein 404"/>
    <property type="match status" value="2"/>
</dbReference>
<dbReference type="RefSeq" id="XP_028139906.1">
    <property type="nucleotide sequence ID" value="XM_028284105.1"/>
</dbReference>
<feature type="domain" description="C2H2-type" evidence="9">
    <location>
        <begin position="280"/>
        <end position="307"/>
    </location>
</feature>
<dbReference type="InterPro" id="IPR013087">
    <property type="entry name" value="Znf_C2H2_type"/>
</dbReference>
<feature type="domain" description="C2H2-type" evidence="9">
    <location>
        <begin position="140"/>
        <end position="167"/>
    </location>
</feature>
<sequence length="307" mass="35501">MEIKEETVYLSNINKMEIKQENAMSNIKCKIEPDWENYEDTPDLIKCELKGENPDEDYSTTNVDDSGDSKIFLSQIKSEISLDDLKPEPTLKDEMLDYTEETQKSEHGFLNADIQNDSCGLLNNEDIQHSNQNLSVGTSYGCDICCKQFSDPRLLRNHMKYHNGENDFQCKLCFKRFVSNSHLQVHTRSHTGERPYRCEICTKGFHHKSALKIHMRLHTGERPFQCKLCSKKFLQACHLKNHIRMHTGEKPYSCHICSKQFSQATNLNSHMLFHSGEKTLSCKFCSKQFSLASHLDTHMRSHTGEKP</sequence>
<dbReference type="OrthoDB" id="10538383at2759"/>
<dbReference type="GO" id="GO:0000122">
    <property type="term" value="P:negative regulation of transcription by RNA polymerase II"/>
    <property type="evidence" value="ECO:0007669"/>
    <property type="project" value="UniProtKB-ARBA"/>
</dbReference>
<keyword evidence="5" id="KW-0862">Zinc</keyword>
<organism evidence="10">
    <name type="scientific">Diabrotica virgifera virgifera</name>
    <name type="common">western corn rootworm</name>
    <dbReference type="NCBI Taxonomy" id="50390"/>
    <lineage>
        <taxon>Eukaryota</taxon>
        <taxon>Metazoa</taxon>
        <taxon>Ecdysozoa</taxon>
        <taxon>Arthropoda</taxon>
        <taxon>Hexapoda</taxon>
        <taxon>Insecta</taxon>
        <taxon>Pterygota</taxon>
        <taxon>Neoptera</taxon>
        <taxon>Endopterygota</taxon>
        <taxon>Coleoptera</taxon>
        <taxon>Polyphaga</taxon>
        <taxon>Cucujiformia</taxon>
        <taxon>Chrysomeloidea</taxon>
        <taxon>Chrysomelidae</taxon>
        <taxon>Galerucinae</taxon>
        <taxon>Diabroticina</taxon>
        <taxon>Diabroticites</taxon>
        <taxon>Diabrotica</taxon>
    </lineage>
</organism>
<dbReference type="PANTHER" id="PTHR16515:SF49">
    <property type="entry name" value="GASTRULA ZINC FINGER PROTEIN XLCGF49.1-LIKE-RELATED"/>
    <property type="match status" value="1"/>
</dbReference>